<dbReference type="EMBL" id="DYZA01000029">
    <property type="protein sequence ID" value="HJD96321.1"/>
    <property type="molecule type" value="Genomic_DNA"/>
</dbReference>
<evidence type="ECO:0000313" key="2">
    <source>
        <dbReference type="Proteomes" id="UP000698963"/>
    </source>
</evidence>
<gene>
    <name evidence="1" type="ORF">K8W16_01570</name>
</gene>
<reference evidence="1" key="1">
    <citation type="journal article" date="2021" name="PeerJ">
        <title>Extensive microbial diversity within the chicken gut microbiome revealed by metagenomics and culture.</title>
        <authorList>
            <person name="Gilroy R."/>
            <person name="Ravi A."/>
            <person name="Getino M."/>
            <person name="Pursley I."/>
            <person name="Horton D.L."/>
            <person name="Alikhan N.F."/>
            <person name="Baker D."/>
            <person name="Gharbi K."/>
            <person name="Hall N."/>
            <person name="Watson M."/>
            <person name="Adriaenssens E.M."/>
            <person name="Foster-Nyarko E."/>
            <person name="Jarju S."/>
            <person name="Secka A."/>
            <person name="Antonio M."/>
            <person name="Oren A."/>
            <person name="Chaudhuri R.R."/>
            <person name="La Ragione R."/>
            <person name="Hildebrand F."/>
            <person name="Pallen M.J."/>
        </authorList>
    </citation>
    <scope>NUCLEOTIDE SEQUENCE</scope>
    <source>
        <strain evidence="1">ChiGjej2B2-19336</strain>
    </source>
</reference>
<evidence type="ECO:0000313" key="1">
    <source>
        <dbReference type="EMBL" id="HJD96321.1"/>
    </source>
</evidence>
<dbReference type="Proteomes" id="UP000698963">
    <property type="component" value="Unassembled WGS sequence"/>
</dbReference>
<dbReference type="RefSeq" id="WP_304120552.1">
    <property type="nucleotide sequence ID" value="NZ_DYZA01000029.1"/>
</dbReference>
<organism evidence="1 2">
    <name type="scientific">Mailhella massiliensis</name>
    <dbReference type="NCBI Taxonomy" id="1903261"/>
    <lineage>
        <taxon>Bacteria</taxon>
        <taxon>Pseudomonadati</taxon>
        <taxon>Thermodesulfobacteriota</taxon>
        <taxon>Desulfovibrionia</taxon>
        <taxon>Desulfovibrionales</taxon>
        <taxon>Desulfovibrionaceae</taxon>
        <taxon>Mailhella</taxon>
    </lineage>
</organism>
<accession>A0A921DQU6</accession>
<reference evidence="1" key="2">
    <citation type="submission" date="2021-09" db="EMBL/GenBank/DDBJ databases">
        <authorList>
            <person name="Gilroy R."/>
        </authorList>
    </citation>
    <scope>NUCLEOTIDE SEQUENCE</scope>
    <source>
        <strain evidence="1">ChiGjej2B2-19336</strain>
    </source>
</reference>
<comment type="caution">
    <text evidence="1">The sequence shown here is derived from an EMBL/GenBank/DDBJ whole genome shotgun (WGS) entry which is preliminary data.</text>
</comment>
<sequence>MITYTLPMNVGSGDAVALGLKIQEIGGKEKDVNALTPRLFEVLTQFFPLRHICISHTLNQPDEEWYYLYPPLPGIGADKEARSCSRSPETFGQNNGKNFLAPEACTMPGNGLLFLRTGLCQGSHGLCRNADARHYFRIIQWLRSIQPYFHHVEDCGHGEYSDFLQLFSSSSHVAESAVMPAVSCSCFS</sequence>
<dbReference type="AlphaFoldDB" id="A0A921DQU6"/>
<name>A0A921DQU6_9BACT</name>
<proteinExistence type="predicted"/>
<protein>
    <submittedName>
        <fullName evidence="1">Uncharacterized protein</fullName>
    </submittedName>
</protein>